<dbReference type="PROSITE" id="PS51294">
    <property type="entry name" value="HTH_MYB"/>
    <property type="match status" value="1"/>
</dbReference>
<feature type="compositionally biased region" description="Low complexity" evidence="2">
    <location>
        <begin position="549"/>
        <end position="568"/>
    </location>
</feature>
<feature type="region of interest" description="Disordered" evidence="2">
    <location>
        <begin position="288"/>
        <end position="349"/>
    </location>
</feature>
<feature type="compositionally biased region" description="Basic and acidic residues" evidence="2">
    <location>
        <begin position="301"/>
        <end position="312"/>
    </location>
</feature>
<dbReference type="Gene3D" id="1.10.10.60">
    <property type="entry name" value="Homeodomain-like"/>
    <property type="match status" value="1"/>
</dbReference>
<evidence type="ECO:0000259" key="3">
    <source>
        <dbReference type="PROSITE" id="PS50090"/>
    </source>
</evidence>
<dbReference type="VEuPathDB" id="FungiDB:H257_05098"/>
<dbReference type="InterPro" id="IPR001005">
    <property type="entry name" value="SANT/Myb"/>
</dbReference>
<feature type="compositionally biased region" description="Polar residues" evidence="2">
    <location>
        <begin position="70"/>
        <end position="79"/>
    </location>
</feature>
<dbReference type="PANTHER" id="PTHR12802">
    <property type="entry name" value="SWI/SNF COMPLEX-RELATED"/>
    <property type="match status" value="1"/>
</dbReference>
<dbReference type="RefSeq" id="XP_009828140.1">
    <property type="nucleotide sequence ID" value="XM_009829838.1"/>
</dbReference>
<name>W4GT06_APHAT</name>
<evidence type="ECO:0000313" key="5">
    <source>
        <dbReference type="EMBL" id="ETV82471.1"/>
    </source>
</evidence>
<feature type="compositionally biased region" description="Low complexity" evidence="2">
    <location>
        <begin position="516"/>
        <end position="527"/>
    </location>
</feature>
<feature type="compositionally biased region" description="Low complexity" evidence="2">
    <location>
        <begin position="392"/>
        <end position="404"/>
    </location>
</feature>
<reference evidence="5" key="1">
    <citation type="submission" date="2013-12" db="EMBL/GenBank/DDBJ databases">
        <title>The Genome Sequence of Aphanomyces astaci APO3.</title>
        <authorList>
            <consortium name="The Broad Institute Genomics Platform"/>
            <person name="Russ C."/>
            <person name="Tyler B."/>
            <person name="van West P."/>
            <person name="Dieguez-Uribeondo J."/>
            <person name="Young S.K."/>
            <person name="Zeng Q."/>
            <person name="Gargeya S."/>
            <person name="Fitzgerald M."/>
            <person name="Abouelleil A."/>
            <person name="Alvarado L."/>
            <person name="Chapman S.B."/>
            <person name="Gainer-Dewar J."/>
            <person name="Goldberg J."/>
            <person name="Griggs A."/>
            <person name="Gujja S."/>
            <person name="Hansen M."/>
            <person name="Howarth C."/>
            <person name="Imamovic A."/>
            <person name="Ireland A."/>
            <person name="Larimer J."/>
            <person name="McCowan C."/>
            <person name="Murphy C."/>
            <person name="Pearson M."/>
            <person name="Poon T.W."/>
            <person name="Priest M."/>
            <person name="Roberts A."/>
            <person name="Saif S."/>
            <person name="Shea T."/>
            <person name="Sykes S."/>
            <person name="Wortman J."/>
            <person name="Nusbaum C."/>
            <person name="Birren B."/>
        </authorList>
    </citation>
    <scope>NUCLEOTIDE SEQUENCE [LARGE SCALE GENOMIC DNA]</scope>
    <source>
        <strain evidence="5">APO3</strain>
    </source>
</reference>
<evidence type="ECO:0000256" key="2">
    <source>
        <dbReference type="SAM" id="MobiDB-lite"/>
    </source>
</evidence>
<keyword evidence="1" id="KW-0539">Nucleus</keyword>
<gene>
    <name evidence="5" type="ORF">H257_05098</name>
</gene>
<feature type="domain" description="Myb-like" evidence="3">
    <location>
        <begin position="221"/>
        <end position="269"/>
    </location>
</feature>
<accession>W4GT06</accession>
<sequence>MRMDSSTPTSLGTSTAAAANDASSMRFHFSSPSSSVDGINNTAAAFVDGPSGSASSHGLYSHDGYDRSSFDTTGSSSMQDDAPAAASHTYDRFSGKQEQLHQVKPWSYHHDGGGGSRVGRSNSFPSMDLMPYRKEHTGDMFGNAVTTGLVFPRHHQSHPSPPSSLQRGAAMPRSSSAVDMGAYEVTHGIMNATSFPEIGNNDTQKQLRTKNIPSGVLFHSGRWSSEEHNRFVEGLHQYPHGVLNRWRKISKAVGTRTVLQTRTHAQKYFRKLQKIDDAGPHTKLLSADLMKGDDDTSGDSNENHLPNEHFDKPSVFSRSTGGVGGGSYGSPSSFHGKKEDLPGGTHLFQHRGASDAYDAAPRAVVSSDRHANPPTCYPFPTITIPHHHQHHQQQSSSQQPTPTTEASRAFQNISLGAGAPRPRDELNPFQPQRHAVNHGNEQWVDWLLYNIENIPTRHNPQHQPQQVHDARHLTRTFRSASEPVPPLTSYRSAHATGSSSSSSHHHQHEDDDPEFTSAASPSAAATTWNDYAEDGDSSTPSGGGGEGGSYYDPQPQQIHQRHPQQSPHSETKYSSLLDHEVVP</sequence>
<protein>
    <submittedName>
        <fullName evidence="5">Uncharacterized protein</fullName>
    </submittedName>
</protein>
<feature type="compositionally biased region" description="Basic and acidic residues" evidence="2">
    <location>
        <begin position="89"/>
        <end position="98"/>
    </location>
</feature>
<dbReference type="Pfam" id="PF00249">
    <property type="entry name" value="Myb_DNA-binding"/>
    <property type="match status" value="1"/>
</dbReference>
<dbReference type="PROSITE" id="PS50090">
    <property type="entry name" value="MYB_LIKE"/>
    <property type="match status" value="1"/>
</dbReference>
<proteinExistence type="predicted"/>
<dbReference type="InterPro" id="IPR017930">
    <property type="entry name" value="Myb_dom"/>
</dbReference>
<feature type="domain" description="HTH myb-type" evidence="4">
    <location>
        <begin position="221"/>
        <end position="273"/>
    </location>
</feature>
<feature type="region of interest" description="Disordered" evidence="2">
    <location>
        <begin position="70"/>
        <end position="98"/>
    </location>
</feature>
<dbReference type="STRING" id="112090.W4GT06"/>
<dbReference type="PANTHER" id="PTHR12802:SF155">
    <property type="entry name" value="DEUBIQUITINASE MYSM1"/>
    <property type="match status" value="1"/>
</dbReference>
<dbReference type="EMBL" id="KI913122">
    <property type="protein sequence ID" value="ETV82471.1"/>
    <property type="molecule type" value="Genomic_DNA"/>
</dbReference>
<evidence type="ECO:0000259" key="4">
    <source>
        <dbReference type="PROSITE" id="PS51294"/>
    </source>
</evidence>
<dbReference type="OrthoDB" id="118550at2759"/>
<feature type="region of interest" description="Disordered" evidence="2">
    <location>
        <begin position="152"/>
        <end position="174"/>
    </location>
</feature>
<dbReference type="SUPFAM" id="SSF46689">
    <property type="entry name" value="Homeodomain-like"/>
    <property type="match status" value="1"/>
</dbReference>
<dbReference type="GeneID" id="20807094"/>
<feature type="region of interest" description="Disordered" evidence="2">
    <location>
        <begin position="478"/>
        <end position="583"/>
    </location>
</feature>
<dbReference type="SMART" id="SM00717">
    <property type="entry name" value="SANT"/>
    <property type="match status" value="1"/>
</dbReference>
<organism evidence="5">
    <name type="scientific">Aphanomyces astaci</name>
    <name type="common">Crayfish plague agent</name>
    <dbReference type="NCBI Taxonomy" id="112090"/>
    <lineage>
        <taxon>Eukaryota</taxon>
        <taxon>Sar</taxon>
        <taxon>Stramenopiles</taxon>
        <taxon>Oomycota</taxon>
        <taxon>Saprolegniomycetes</taxon>
        <taxon>Saprolegniales</taxon>
        <taxon>Verrucalvaceae</taxon>
        <taxon>Aphanomyces</taxon>
    </lineage>
</organism>
<dbReference type="InterPro" id="IPR009057">
    <property type="entry name" value="Homeodomain-like_sf"/>
</dbReference>
<dbReference type="AlphaFoldDB" id="W4GT06"/>
<feature type="region of interest" description="Disordered" evidence="2">
    <location>
        <begin position="381"/>
        <end position="406"/>
    </location>
</feature>
<evidence type="ECO:0000256" key="1">
    <source>
        <dbReference type="ARBA" id="ARBA00023242"/>
    </source>
</evidence>
<dbReference type="CDD" id="cd00167">
    <property type="entry name" value="SANT"/>
    <property type="match status" value="1"/>
</dbReference>